<proteinExistence type="predicted"/>
<protein>
    <submittedName>
        <fullName evidence="1">Uncharacterized protein</fullName>
    </submittedName>
</protein>
<accession>A0A137NPF4</accession>
<dbReference type="AlphaFoldDB" id="A0A137NPF4"/>
<organism evidence="1 2">
    <name type="scientific">Conidiobolus coronatus (strain ATCC 28846 / CBS 209.66 / NRRL 28638)</name>
    <name type="common">Delacroixia coronata</name>
    <dbReference type="NCBI Taxonomy" id="796925"/>
    <lineage>
        <taxon>Eukaryota</taxon>
        <taxon>Fungi</taxon>
        <taxon>Fungi incertae sedis</taxon>
        <taxon>Zoopagomycota</taxon>
        <taxon>Entomophthoromycotina</taxon>
        <taxon>Entomophthoromycetes</taxon>
        <taxon>Entomophthorales</taxon>
        <taxon>Ancylistaceae</taxon>
        <taxon>Conidiobolus</taxon>
    </lineage>
</organism>
<sequence>MAGYKTKNKPDKDIGRTYTINLPGTMTKQLLYHETAYNKNELIVLDLIEDSRVNGDRITGFAGRSKTQMLSLFITFYKLLLKKYGVVPT</sequence>
<dbReference type="EMBL" id="KQ965357">
    <property type="protein sequence ID" value="KXN64616.1"/>
    <property type="molecule type" value="Genomic_DNA"/>
</dbReference>
<keyword evidence="2" id="KW-1185">Reference proteome</keyword>
<reference evidence="1 2" key="1">
    <citation type="journal article" date="2015" name="Genome Biol. Evol.">
        <title>Phylogenomic analyses indicate that early fungi evolved digesting cell walls of algal ancestors of land plants.</title>
        <authorList>
            <person name="Chang Y."/>
            <person name="Wang S."/>
            <person name="Sekimoto S."/>
            <person name="Aerts A.L."/>
            <person name="Choi C."/>
            <person name="Clum A."/>
            <person name="LaButti K.M."/>
            <person name="Lindquist E.A."/>
            <person name="Yee Ngan C."/>
            <person name="Ohm R.A."/>
            <person name="Salamov A.A."/>
            <person name="Grigoriev I.V."/>
            <person name="Spatafora J.W."/>
            <person name="Berbee M.L."/>
        </authorList>
    </citation>
    <scope>NUCLEOTIDE SEQUENCE [LARGE SCALE GENOMIC DNA]</scope>
    <source>
        <strain evidence="1 2">NRRL 28638</strain>
    </source>
</reference>
<evidence type="ECO:0000313" key="1">
    <source>
        <dbReference type="EMBL" id="KXN64616.1"/>
    </source>
</evidence>
<name>A0A137NPF4_CONC2</name>
<gene>
    <name evidence="1" type="ORF">CONCODRAFT_14214</name>
</gene>
<evidence type="ECO:0000313" key="2">
    <source>
        <dbReference type="Proteomes" id="UP000070444"/>
    </source>
</evidence>
<dbReference type="Proteomes" id="UP000070444">
    <property type="component" value="Unassembled WGS sequence"/>
</dbReference>